<dbReference type="AlphaFoldDB" id="A0A561DZA6"/>
<sequence>MLPTMVGIVQQFDEEHETQDFLRLSNIQIEKVTDKIFEEEEKKREIYDG</sequence>
<organism evidence="1 2">
    <name type="scientific">Neobacillus bataviensis</name>
    <dbReference type="NCBI Taxonomy" id="220685"/>
    <lineage>
        <taxon>Bacteria</taxon>
        <taxon>Bacillati</taxon>
        <taxon>Bacillota</taxon>
        <taxon>Bacilli</taxon>
        <taxon>Bacillales</taxon>
        <taxon>Bacillaceae</taxon>
        <taxon>Neobacillus</taxon>
    </lineage>
</organism>
<reference evidence="1 2" key="1">
    <citation type="submission" date="2019-06" db="EMBL/GenBank/DDBJ databases">
        <title>Sorghum-associated microbial communities from plants grown in Nebraska, USA.</title>
        <authorList>
            <person name="Schachtman D."/>
        </authorList>
    </citation>
    <scope>NUCLEOTIDE SEQUENCE [LARGE SCALE GENOMIC DNA]</scope>
    <source>
        <strain evidence="1 2">2482</strain>
    </source>
</reference>
<evidence type="ECO:0000313" key="1">
    <source>
        <dbReference type="EMBL" id="TWE08704.1"/>
    </source>
</evidence>
<comment type="caution">
    <text evidence="1">The sequence shown here is derived from an EMBL/GenBank/DDBJ whole genome shotgun (WGS) entry which is preliminary data.</text>
</comment>
<dbReference type="EMBL" id="VIVN01000001">
    <property type="protein sequence ID" value="TWE08704.1"/>
    <property type="molecule type" value="Genomic_DNA"/>
</dbReference>
<name>A0A561DZA6_9BACI</name>
<dbReference type="RefSeq" id="WP_186446344.1">
    <property type="nucleotide sequence ID" value="NZ_VIVN01000001.1"/>
</dbReference>
<keyword evidence="2" id="KW-1185">Reference proteome</keyword>
<gene>
    <name evidence="1" type="ORF">FB550_101731</name>
</gene>
<accession>A0A561DZA6</accession>
<evidence type="ECO:0000313" key="2">
    <source>
        <dbReference type="Proteomes" id="UP000319671"/>
    </source>
</evidence>
<proteinExistence type="predicted"/>
<dbReference type="Proteomes" id="UP000319671">
    <property type="component" value="Unassembled WGS sequence"/>
</dbReference>
<protein>
    <submittedName>
        <fullName evidence="1">Uncharacterized protein</fullName>
    </submittedName>
</protein>